<dbReference type="Pfam" id="PF03170">
    <property type="entry name" value="BcsB"/>
    <property type="match status" value="1"/>
</dbReference>
<keyword evidence="5 6" id="KW-0472">Membrane</keyword>
<comment type="caution">
    <text evidence="7">The sequence shown here is derived from an EMBL/GenBank/DDBJ whole genome shotgun (WGS) entry which is preliminary data.</text>
</comment>
<dbReference type="EMBL" id="JABFDB010000008">
    <property type="protein sequence ID" value="NYZ20743.1"/>
    <property type="molecule type" value="Genomic_DNA"/>
</dbReference>
<dbReference type="InterPro" id="IPR018513">
    <property type="entry name" value="Cell_synthase_bac"/>
</dbReference>
<keyword evidence="6" id="KW-0732">Signal</keyword>
<proteinExistence type="inferred from homology"/>
<dbReference type="PANTHER" id="PTHR39083:SF1">
    <property type="entry name" value="CYCLIC DI-GMP-BINDING PROTEIN"/>
    <property type="match status" value="1"/>
</dbReference>
<dbReference type="RefSeq" id="WP_180282500.1">
    <property type="nucleotide sequence ID" value="NZ_JABFDB010000008.1"/>
</dbReference>
<gene>
    <name evidence="7" type="ORF">HND93_13580</name>
</gene>
<keyword evidence="3 6" id="KW-0812">Transmembrane</keyword>
<feature type="chain" id="PRO_5044953002" description="Cyclic di-GMP-binding protein" evidence="6">
    <location>
        <begin position="23"/>
        <end position="805"/>
    </location>
</feature>
<keyword evidence="2 6" id="KW-1003">Cell membrane</keyword>
<feature type="transmembrane region" description="Helical" evidence="6">
    <location>
        <begin position="778"/>
        <end position="798"/>
    </location>
</feature>
<comment type="subcellular location">
    <subcellularLocation>
        <location evidence="6">Cell inner membrane</location>
    </subcellularLocation>
    <subcellularLocation>
        <location evidence="1">Cell membrane</location>
        <topology evidence="1">Single-pass membrane protein</topology>
    </subcellularLocation>
</comment>
<evidence type="ECO:0000256" key="1">
    <source>
        <dbReference type="ARBA" id="ARBA00004162"/>
    </source>
</evidence>
<keyword evidence="6" id="KW-0973">c-di-GMP</keyword>
<dbReference type="Gene3D" id="2.60.120.260">
    <property type="entry name" value="Galactose-binding domain-like"/>
    <property type="match status" value="2"/>
</dbReference>
<evidence type="ECO:0000256" key="4">
    <source>
        <dbReference type="ARBA" id="ARBA00022989"/>
    </source>
</evidence>
<keyword evidence="4 6" id="KW-1133">Transmembrane helix</keyword>
<comment type="subunit">
    <text evidence="6">Tightly associated with the cellulose synthase catalytic subunit.</text>
</comment>
<keyword evidence="8" id="KW-1185">Reference proteome</keyword>
<sequence>MRRLVVALLLLLPLAARAPALAGDERTIPLSSVMDGAAQVEMHGEADEITLTAMAPPMAPLRQVVLTIQYENGIDLLPERSRMLLAVNGEPVAELPLSAYRGPVTASITLPADRIRPGENRITLRHEAQHRAFCNVRGTYDLWSRVHLARSALVLRTDAPPPVPDLAMLPQLLAASDRADSPLAILRVGATMRPDHLGWGALVAQGYALALGERAPRVASIALPAPQPGEAPSPVLPGPAAPSPKAVLIGPRDELAGVLAPAILQGIGGPFLGVYPSGSAPGGFLIVVSGRTVDEVDQAALRFADIHRPLTTQASALVEASPVAVPSRPDTVLGPGRYRLAQLGVPTVTHTGYRYTGRLDVRLPADYKPVADRTIALRINAAFEGELGRGAVLNLRVNGRMAGAIEVDQRSSGDIRRAEMRLPMNLFRSGQNRIEFQAELPPAQETDCLYAIRKPRFTLFDNSEVEVPTFARLVTLPDLGTTARTGFPFLRSDGTRAEPFDLIVAGKDEAWNGVALTLVARLAQSAGEVLRAVPSIGWNAPAGRDALIIGPVGSLPQAALGGTQLAPDRLASLLEAGTRMSQALASGEPLPDAERRRIVERLRSVRPPARGPAAVAGASPVSLESSAARWERLAERTAPPPPDQPMSLQGLLSRVLELVSWTGSAGVAVANTDLMPIVGGDDFLPDTALLQFAGPGGDRSTWTVLTGTDATVAERATERLVTAALWTDVDGGAALWRSGGGGVADLKPSATYNILVNPRDLRNVFLIAASNLSQRIDVLFGLLLGSVLLLAITIHLLLRLGRRVE</sequence>
<comment type="similarity">
    <text evidence="6">Belongs to the AcsB/BcsB family.</text>
</comment>
<comment type="pathway">
    <text evidence="6">Glycan metabolism; bacterial cellulose biosynthesis.</text>
</comment>
<evidence type="ECO:0000256" key="3">
    <source>
        <dbReference type="ARBA" id="ARBA00022692"/>
    </source>
</evidence>
<accession>A0ABX2T8Z4</accession>
<evidence type="ECO:0000256" key="5">
    <source>
        <dbReference type="ARBA" id="ARBA00023136"/>
    </source>
</evidence>
<keyword evidence="6" id="KW-0135">Cellulose biosynthesis</keyword>
<reference evidence="7 8" key="1">
    <citation type="submission" date="2020-05" db="EMBL/GenBank/DDBJ databases">
        <title>Azospirillum oleiclasticum sp. nov, a nitrogen-fixing and heavy crude oil-emulsifying bacterium isolated from the crude oil of Yumen Oilfield.</title>
        <authorList>
            <person name="Wu D."/>
            <person name="Cai M."/>
            <person name="Zhang X."/>
        </authorList>
    </citation>
    <scope>NUCLEOTIDE SEQUENCE [LARGE SCALE GENOMIC DNA]</scope>
    <source>
        <strain evidence="7 8">ROY-1-1-2</strain>
    </source>
</reference>
<keyword evidence="6" id="KW-0997">Cell inner membrane</keyword>
<evidence type="ECO:0000313" key="7">
    <source>
        <dbReference type="EMBL" id="NYZ20743.1"/>
    </source>
</evidence>
<evidence type="ECO:0000313" key="8">
    <source>
        <dbReference type="Proteomes" id="UP000584642"/>
    </source>
</evidence>
<evidence type="ECO:0000256" key="6">
    <source>
        <dbReference type="RuleBase" id="RU365021"/>
    </source>
</evidence>
<protein>
    <recommendedName>
        <fullName evidence="6">Cyclic di-GMP-binding protein</fullName>
    </recommendedName>
    <alternativeName>
        <fullName evidence="6">Cellulose synthase regulatory subunit</fullName>
    </alternativeName>
</protein>
<dbReference type="PANTHER" id="PTHR39083">
    <property type="entry name" value="CYCLIC DI-GMP-BINDING PROTEIN"/>
    <property type="match status" value="1"/>
</dbReference>
<comment type="function">
    <text evidence="6">Binds the cellulose synthase activator, bis-(3'-5') cyclic diguanylic acid (c-di-GMP).</text>
</comment>
<feature type="signal peptide" evidence="6">
    <location>
        <begin position="1"/>
        <end position="22"/>
    </location>
</feature>
<organism evidence="7 8">
    <name type="scientific">Azospirillum oleiclasticum</name>
    <dbReference type="NCBI Taxonomy" id="2735135"/>
    <lineage>
        <taxon>Bacteria</taxon>
        <taxon>Pseudomonadati</taxon>
        <taxon>Pseudomonadota</taxon>
        <taxon>Alphaproteobacteria</taxon>
        <taxon>Rhodospirillales</taxon>
        <taxon>Azospirillaceae</taxon>
        <taxon>Azospirillum</taxon>
    </lineage>
</organism>
<evidence type="ECO:0000256" key="2">
    <source>
        <dbReference type="ARBA" id="ARBA00022475"/>
    </source>
</evidence>
<name>A0ABX2T8Z4_9PROT</name>
<dbReference type="Proteomes" id="UP000584642">
    <property type="component" value="Unassembled WGS sequence"/>
</dbReference>